<dbReference type="AlphaFoldDB" id="A0A8S9L295"/>
<proteinExistence type="predicted"/>
<comment type="caution">
    <text evidence="1">The sequence shown here is derived from an EMBL/GenBank/DDBJ whole genome shotgun (WGS) entry which is preliminary data.</text>
</comment>
<protein>
    <submittedName>
        <fullName evidence="1">Uncharacterized protein</fullName>
    </submittedName>
</protein>
<organism evidence="1">
    <name type="scientific">Brassica cretica</name>
    <name type="common">Mustard</name>
    <dbReference type="NCBI Taxonomy" id="69181"/>
    <lineage>
        <taxon>Eukaryota</taxon>
        <taxon>Viridiplantae</taxon>
        <taxon>Streptophyta</taxon>
        <taxon>Embryophyta</taxon>
        <taxon>Tracheophyta</taxon>
        <taxon>Spermatophyta</taxon>
        <taxon>Magnoliopsida</taxon>
        <taxon>eudicotyledons</taxon>
        <taxon>Gunneridae</taxon>
        <taxon>Pentapetalae</taxon>
        <taxon>rosids</taxon>
        <taxon>malvids</taxon>
        <taxon>Brassicales</taxon>
        <taxon>Brassicaceae</taxon>
        <taxon>Brassiceae</taxon>
        <taxon>Brassica</taxon>
    </lineage>
</organism>
<reference evidence="1" key="1">
    <citation type="submission" date="2019-12" db="EMBL/GenBank/DDBJ databases">
        <title>Genome sequencing and annotation of Brassica cretica.</title>
        <authorList>
            <person name="Studholme D.J."/>
            <person name="Sarris P.F."/>
        </authorList>
    </citation>
    <scope>NUCLEOTIDE SEQUENCE</scope>
    <source>
        <strain evidence="1">PFS-102/07</strain>
        <tissue evidence="1">Leaf</tissue>
    </source>
</reference>
<gene>
    <name evidence="1" type="ORF">F2Q70_00027673</name>
</gene>
<evidence type="ECO:0000313" key="1">
    <source>
        <dbReference type="EMBL" id="KAF2602160.1"/>
    </source>
</evidence>
<accession>A0A8S9L295</accession>
<sequence length="106" mass="11711">MLVMIPLPLLPPILAGNKMIINVEGGKFHEMIQYNTLLIMLSRASDTDLAHCYFMNVKFLLRYDSTVVSGSDVLCALVLYGSGSLRLKLNDSTSHDVGGADQYKVF</sequence>
<name>A0A8S9L295_BRACR</name>
<dbReference type="EMBL" id="QGKY02000094">
    <property type="protein sequence ID" value="KAF2602160.1"/>
    <property type="molecule type" value="Genomic_DNA"/>
</dbReference>